<dbReference type="SMART" id="SM00448">
    <property type="entry name" value="REC"/>
    <property type="match status" value="1"/>
</dbReference>
<organism evidence="3 4">
    <name type="scientific">Flavobacterium pallidum</name>
    <dbReference type="NCBI Taxonomy" id="2172098"/>
    <lineage>
        <taxon>Bacteria</taxon>
        <taxon>Pseudomonadati</taxon>
        <taxon>Bacteroidota</taxon>
        <taxon>Flavobacteriia</taxon>
        <taxon>Flavobacteriales</taxon>
        <taxon>Flavobacteriaceae</taxon>
        <taxon>Flavobacterium</taxon>
    </lineage>
</organism>
<dbReference type="PANTHER" id="PTHR44520:SF2">
    <property type="entry name" value="RESPONSE REGULATOR RCP1"/>
    <property type="match status" value="1"/>
</dbReference>
<reference evidence="3 4" key="1">
    <citation type="submission" date="2018-05" db="EMBL/GenBank/DDBJ databases">
        <title>Genome sequencing of Flavobacterium sp. HYN0049.</title>
        <authorList>
            <person name="Yi H."/>
            <person name="Baek C."/>
        </authorList>
    </citation>
    <scope>NUCLEOTIDE SEQUENCE [LARGE SCALE GENOMIC DNA]</scope>
    <source>
        <strain evidence="3 4">HYN0049</strain>
    </source>
</reference>
<accession>A0A2S1SK65</accession>
<protein>
    <submittedName>
        <fullName evidence="3">Response regulator</fullName>
    </submittedName>
</protein>
<dbReference type="GO" id="GO:0000160">
    <property type="term" value="P:phosphorelay signal transduction system"/>
    <property type="evidence" value="ECO:0007669"/>
    <property type="project" value="InterPro"/>
</dbReference>
<dbReference type="InterPro" id="IPR052893">
    <property type="entry name" value="TCS_response_regulator"/>
</dbReference>
<keyword evidence="4" id="KW-1185">Reference proteome</keyword>
<dbReference type="RefSeq" id="WP_108904523.1">
    <property type="nucleotide sequence ID" value="NZ_CP029187.1"/>
</dbReference>
<dbReference type="InterPro" id="IPR001789">
    <property type="entry name" value="Sig_transdc_resp-reg_receiver"/>
</dbReference>
<name>A0A2S1SK65_9FLAO</name>
<feature type="modified residue" description="4-aspartylphosphate" evidence="1">
    <location>
        <position position="64"/>
    </location>
</feature>
<dbReference type="OrthoDB" id="673128at2"/>
<dbReference type="PROSITE" id="PS50110">
    <property type="entry name" value="RESPONSE_REGULATORY"/>
    <property type="match status" value="1"/>
</dbReference>
<feature type="domain" description="Response regulatory" evidence="2">
    <location>
        <begin position="7"/>
        <end position="134"/>
    </location>
</feature>
<dbReference type="EMBL" id="CP029187">
    <property type="protein sequence ID" value="AWI26746.1"/>
    <property type="molecule type" value="Genomic_DNA"/>
</dbReference>
<dbReference type="InterPro" id="IPR011006">
    <property type="entry name" value="CheY-like_superfamily"/>
</dbReference>
<dbReference type="KEGG" id="fpal:HYN49_13055"/>
<gene>
    <name evidence="3" type="ORF">HYN49_13055</name>
</gene>
<evidence type="ECO:0000256" key="1">
    <source>
        <dbReference type="PROSITE-ProRule" id="PRU00169"/>
    </source>
</evidence>
<dbReference type="PANTHER" id="PTHR44520">
    <property type="entry name" value="RESPONSE REGULATOR RCP1-RELATED"/>
    <property type="match status" value="1"/>
</dbReference>
<dbReference type="Pfam" id="PF00072">
    <property type="entry name" value="Response_reg"/>
    <property type="match status" value="1"/>
</dbReference>
<dbReference type="Proteomes" id="UP000244937">
    <property type="component" value="Chromosome"/>
</dbReference>
<sequence length="134" mass="15320">MKTPFKQIMIIDDNPVDLYIGSRMIINNLFAEKVNECSSASEALQFLQNNQDDPEKLPQVIFVDIYMPEMSGFDFMDQYAMLPPSLKNHCRVYILSSSIDDTDIVRSQVDPNTGVFLVKPITKEFLDRIADGTY</sequence>
<dbReference type="Gene3D" id="3.40.50.2300">
    <property type="match status" value="1"/>
</dbReference>
<evidence type="ECO:0000259" key="2">
    <source>
        <dbReference type="PROSITE" id="PS50110"/>
    </source>
</evidence>
<evidence type="ECO:0000313" key="4">
    <source>
        <dbReference type="Proteomes" id="UP000244937"/>
    </source>
</evidence>
<evidence type="ECO:0000313" key="3">
    <source>
        <dbReference type="EMBL" id="AWI26746.1"/>
    </source>
</evidence>
<proteinExistence type="predicted"/>
<keyword evidence="1" id="KW-0597">Phosphoprotein</keyword>
<dbReference type="SUPFAM" id="SSF52172">
    <property type="entry name" value="CheY-like"/>
    <property type="match status" value="1"/>
</dbReference>
<dbReference type="AlphaFoldDB" id="A0A2S1SK65"/>